<evidence type="ECO:0000313" key="1">
    <source>
        <dbReference type="EMBL" id="OEO31297.1"/>
    </source>
</evidence>
<sequence>MLKLGFAHALLLDLADGKSGPARRSPRISDSLVLMLAPLDSGQLLLSFMSRLGLLDGPKLKRLQQVASNED</sequence>
<organism evidence="1 2">
    <name type="scientific">Devosia insulae DS-56</name>
    <dbReference type="NCBI Taxonomy" id="1116389"/>
    <lineage>
        <taxon>Bacteria</taxon>
        <taxon>Pseudomonadati</taxon>
        <taxon>Pseudomonadota</taxon>
        <taxon>Alphaproteobacteria</taxon>
        <taxon>Hyphomicrobiales</taxon>
        <taxon>Devosiaceae</taxon>
        <taxon>Devosia</taxon>
    </lineage>
</organism>
<dbReference type="RefSeq" id="WP_069909518.1">
    <property type="nucleotide sequence ID" value="NZ_LAJE02000162.1"/>
</dbReference>
<dbReference type="AlphaFoldDB" id="A0A1E5XRR3"/>
<dbReference type="EMBL" id="LAJE02000162">
    <property type="protein sequence ID" value="OEO31297.1"/>
    <property type="molecule type" value="Genomic_DNA"/>
</dbReference>
<gene>
    <name evidence="1" type="ORF">VW23_017005</name>
</gene>
<dbReference type="Proteomes" id="UP000095463">
    <property type="component" value="Unassembled WGS sequence"/>
</dbReference>
<reference evidence="1 2" key="1">
    <citation type="journal article" date="2015" name="Genome Announc.">
        <title>Genome Assemblies of Three Soil-Associated Devosia species: D. insulae, D. limi, and D. soli.</title>
        <authorList>
            <person name="Hassan Y.I."/>
            <person name="Lepp D."/>
            <person name="Zhou T."/>
        </authorList>
    </citation>
    <scope>NUCLEOTIDE SEQUENCE [LARGE SCALE GENOMIC DNA]</scope>
    <source>
        <strain evidence="1 2">DS-56</strain>
    </source>
</reference>
<name>A0A1E5XRR3_9HYPH</name>
<protein>
    <submittedName>
        <fullName evidence="1">Uncharacterized protein</fullName>
    </submittedName>
</protein>
<keyword evidence="2" id="KW-1185">Reference proteome</keyword>
<evidence type="ECO:0000313" key="2">
    <source>
        <dbReference type="Proteomes" id="UP000095463"/>
    </source>
</evidence>
<proteinExistence type="predicted"/>
<comment type="caution">
    <text evidence="1">The sequence shown here is derived from an EMBL/GenBank/DDBJ whole genome shotgun (WGS) entry which is preliminary data.</text>
</comment>
<accession>A0A1E5XRR3</accession>